<gene>
    <name evidence="7" type="ORF">C2S53_014011</name>
</gene>
<evidence type="ECO:0000313" key="8">
    <source>
        <dbReference type="Proteomes" id="UP001190926"/>
    </source>
</evidence>
<dbReference type="EMBL" id="SDAM02000323">
    <property type="protein sequence ID" value="KAH6824651.1"/>
    <property type="molecule type" value="Genomic_DNA"/>
</dbReference>
<accession>A0AAD4P3B9</accession>
<dbReference type="PANTHER" id="PTHR31541">
    <property type="entry name" value="B3 DOMAIN PLANT PROTEIN-RELATED"/>
    <property type="match status" value="1"/>
</dbReference>
<evidence type="ECO:0000256" key="2">
    <source>
        <dbReference type="ARBA" id="ARBA00023015"/>
    </source>
</evidence>
<feature type="compositionally biased region" description="Basic and acidic residues" evidence="6">
    <location>
        <begin position="48"/>
        <end position="60"/>
    </location>
</feature>
<organism evidence="7 8">
    <name type="scientific">Perilla frutescens var. hirtella</name>
    <name type="common">Perilla citriodora</name>
    <name type="synonym">Perilla setoyensis</name>
    <dbReference type="NCBI Taxonomy" id="608512"/>
    <lineage>
        <taxon>Eukaryota</taxon>
        <taxon>Viridiplantae</taxon>
        <taxon>Streptophyta</taxon>
        <taxon>Embryophyta</taxon>
        <taxon>Tracheophyta</taxon>
        <taxon>Spermatophyta</taxon>
        <taxon>Magnoliopsida</taxon>
        <taxon>eudicotyledons</taxon>
        <taxon>Gunneridae</taxon>
        <taxon>Pentapetalae</taxon>
        <taxon>asterids</taxon>
        <taxon>lamiids</taxon>
        <taxon>Lamiales</taxon>
        <taxon>Lamiaceae</taxon>
        <taxon>Nepetoideae</taxon>
        <taxon>Elsholtzieae</taxon>
        <taxon>Perilla</taxon>
    </lineage>
</organism>
<proteinExistence type="predicted"/>
<evidence type="ECO:0000256" key="4">
    <source>
        <dbReference type="ARBA" id="ARBA00023163"/>
    </source>
</evidence>
<name>A0AAD4P3B9_PERFH</name>
<dbReference type="GO" id="GO:0005634">
    <property type="term" value="C:nucleus"/>
    <property type="evidence" value="ECO:0007669"/>
    <property type="project" value="UniProtKB-SubCell"/>
</dbReference>
<dbReference type="InterPro" id="IPR015300">
    <property type="entry name" value="DNA-bd_pseudobarrel_sf"/>
</dbReference>
<sequence length="233" mass="26921">MNQCTDLTIDDFKDKFEMEGNWLDVLAVVAGKGKEKLTRAMTQTQPSTKRETYDIDDHGEASAASTSKQRKCNLRPLLPEEFEKVIEEMARGKILTPATLVIQKCLFDTDLRPSHNMSSIPMNQIIRHDFLTDGEKRYLYTDPSMKKKKKKKIVKKKHIEVKMIEPSLELETVKISRWDMLKSNGGKTSSSYVIDGKWSPIVRRNNLRKDMQVQLWSFRVDQDLCFALVPLQP</sequence>
<feature type="region of interest" description="Disordered" evidence="6">
    <location>
        <begin position="38"/>
        <end position="68"/>
    </location>
</feature>
<evidence type="ECO:0008006" key="9">
    <source>
        <dbReference type="Google" id="ProtNLM"/>
    </source>
</evidence>
<evidence type="ECO:0000313" key="7">
    <source>
        <dbReference type="EMBL" id="KAH6824651.1"/>
    </source>
</evidence>
<evidence type="ECO:0000256" key="1">
    <source>
        <dbReference type="ARBA" id="ARBA00004123"/>
    </source>
</evidence>
<comment type="caution">
    <text evidence="7">The sequence shown here is derived from an EMBL/GenBank/DDBJ whole genome shotgun (WGS) entry which is preliminary data.</text>
</comment>
<keyword evidence="5" id="KW-0539">Nucleus</keyword>
<keyword evidence="2" id="KW-0805">Transcription regulation</keyword>
<protein>
    <recommendedName>
        <fullName evidence="9">B3 domain-containing protein</fullName>
    </recommendedName>
</protein>
<evidence type="ECO:0000256" key="5">
    <source>
        <dbReference type="ARBA" id="ARBA00023242"/>
    </source>
</evidence>
<evidence type="ECO:0000256" key="3">
    <source>
        <dbReference type="ARBA" id="ARBA00023125"/>
    </source>
</evidence>
<evidence type="ECO:0000256" key="6">
    <source>
        <dbReference type="SAM" id="MobiDB-lite"/>
    </source>
</evidence>
<dbReference type="SUPFAM" id="SSF101936">
    <property type="entry name" value="DNA-binding pseudobarrel domain"/>
    <property type="match status" value="1"/>
</dbReference>
<dbReference type="AlphaFoldDB" id="A0AAD4P3B9"/>
<keyword evidence="8" id="KW-1185">Reference proteome</keyword>
<dbReference type="InterPro" id="IPR005508">
    <property type="entry name" value="At2g31720-like"/>
</dbReference>
<dbReference type="Gene3D" id="2.40.330.10">
    <property type="entry name" value="DNA-binding pseudobarrel domain"/>
    <property type="match status" value="1"/>
</dbReference>
<keyword evidence="3" id="KW-0238">DNA-binding</keyword>
<dbReference type="GO" id="GO:0003677">
    <property type="term" value="F:DNA binding"/>
    <property type="evidence" value="ECO:0007669"/>
    <property type="project" value="UniProtKB-KW"/>
</dbReference>
<dbReference type="Pfam" id="PF03754">
    <property type="entry name" value="At2g31720-like"/>
    <property type="match status" value="1"/>
</dbReference>
<keyword evidence="4" id="KW-0804">Transcription</keyword>
<dbReference type="PANTHER" id="PTHR31541:SF25">
    <property type="entry name" value="GAMMA-GLIADIN B"/>
    <property type="match status" value="1"/>
</dbReference>
<dbReference type="Proteomes" id="UP001190926">
    <property type="component" value="Unassembled WGS sequence"/>
</dbReference>
<comment type="subcellular location">
    <subcellularLocation>
        <location evidence="1">Nucleus</location>
    </subcellularLocation>
</comment>
<reference evidence="7 8" key="1">
    <citation type="journal article" date="2021" name="Nat. Commun.">
        <title>Incipient diploidization of the medicinal plant Perilla within 10,000 years.</title>
        <authorList>
            <person name="Zhang Y."/>
            <person name="Shen Q."/>
            <person name="Leng L."/>
            <person name="Zhang D."/>
            <person name="Chen S."/>
            <person name="Shi Y."/>
            <person name="Ning Z."/>
            <person name="Chen S."/>
        </authorList>
    </citation>
    <scope>NUCLEOTIDE SEQUENCE [LARGE SCALE GENOMIC DNA]</scope>
    <source>
        <strain evidence="8">cv. PC099</strain>
    </source>
</reference>